<proteinExistence type="predicted"/>
<keyword evidence="1" id="KW-0472">Membrane</keyword>
<feature type="transmembrane region" description="Helical" evidence="1">
    <location>
        <begin position="14"/>
        <end position="31"/>
    </location>
</feature>
<dbReference type="RefSeq" id="WP_000202088.1">
    <property type="nucleotide sequence ID" value="NC_012472.1"/>
</dbReference>
<dbReference type="PATRIC" id="fig|572264.18.peg.3066"/>
<keyword evidence="1" id="KW-1133">Transmembrane helix</keyword>
<gene>
    <name evidence="2" type="ordered locus">BCA_3109</name>
</gene>
<evidence type="ECO:0008006" key="4">
    <source>
        <dbReference type="Google" id="ProtNLM"/>
    </source>
</evidence>
<dbReference type="Proteomes" id="UP000002210">
    <property type="component" value="Chromosome"/>
</dbReference>
<feature type="transmembrane region" description="Helical" evidence="1">
    <location>
        <begin position="67"/>
        <end position="87"/>
    </location>
</feature>
<dbReference type="KEGG" id="bcx:BCA_3109"/>
<evidence type="ECO:0000256" key="1">
    <source>
        <dbReference type="SAM" id="Phobius"/>
    </source>
</evidence>
<keyword evidence="1" id="KW-0812">Transmembrane</keyword>
<organism evidence="2 3">
    <name type="scientific">Bacillus cereus (strain 03BB102)</name>
    <dbReference type="NCBI Taxonomy" id="572264"/>
    <lineage>
        <taxon>Bacteria</taxon>
        <taxon>Bacillati</taxon>
        <taxon>Bacillota</taxon>
        <taxon>Bacilli</taxon>
        <taxon>Bacillales</taxon>
        <taxon>Bacillaceae</taxon>
        <taxon>Bacillus</taxon>
        <taxon>Bacillus cereus group</taxon>
    </lineage>
</organism>
<evidence type="ECO:0000313" key="3">
    <source>
        <dbReference type="Proteomes" id="UP000002210"/>
    </source>
</evidence>
<dbReference type="InterPro" id="IPR025627">
    <property type="entry name" value="YfzA"/>
</dbReference>
<dbReference type="AlphaFoldDB" id="A0A158RP52"/>
<reference evidence="2 3" key="1">
    <citation type="submission" date="2009-02" db="EMBL/GenBank/DDBJ databases">
        <title>Genome sequence of Bacillus cereus 03BB102.</title>
        <authorList>
            <person name="Dodson R.J."/>
            <person name="Jackson P."/>
            <person name="Munk A.C."/>
            <person name="Brettin T."/>
            <person name="Bruce D."/>
            <person name="Detter C."/>
            <person name="Tapia R."/>
            <person name="Han C."/>
            <person name="Sutton G."/>
            <person name="Sims D."/>
        </authorList>
    </citation>
    <scope>NUCLEOTIDE SEQUENCE [LARGE SCALE GENOMIC DNA]</scope>
    <source>
        <strain evidence="2 3">03BB102</strain>
    </source>
</reference>
<name>A0A158RP52_BACC3</name>
<accession>A0A158RP52</accession>
<protein>
    <recommendedName>
        <fullName evidence="4">YfzA-like protein</fullName>
    </recommendedName>
</protein>
<dbReference type="Pfam" id="PF14118">
    <property type="entry name" value="YfzA"/>
    <property type="match status" value="1"/>
</dbReference>
<evidence type="ECO:0000313" key="2">
    <source>
        <dbReference type="EMBL" id="ACO28951.1"/>
    </source>
</evidence>
<dbReference type="EMBL" id="CP001407">
    <property type="protein sequence ID" value="ACO28951.1"/>
    <property type="molecule type" value="Genomic_DNA"/>
</dbReference>
<sequence length="99" mass="11457">MTSKKGHPIRIRNWLKTLGAFFVMQLIFIVLDMNSWIPNFKEGGVGERLVNAEFFTEWFAPYKTKQFNVLTVVMAILLFLNVLTSVIKDAFSRKKLIST</sequence>